<comment type="caution">
    <text evidence="1">The sequence shown here is derived from an EMBL/GenBank/DDBJ whole genome shotgun (WGS) entry which is preliminary data.</text>
</comment>
<sequence length="194" mass="22256">MMSSTAPISDSVTSCHCRLIGAAAHRNDAVESVLARIIASWAYGQSVLPQWLGLGELEFHRMLHHHFPIIQPQSLLGYDHAPMCENDEEMDDLRKLLLNNRSQRSRSEHWLAEILIYGCLGKDHLWQDLGLWSRPDLSKLMADHFTPLYELNSKNMKWKKFLYKRLCETEGIYTCRAPSCEACADYSVCFGPED</sequence>
<accession>A0A9E4K8Z5</accession>
<evidence type="ECO:0000313" key="1">
    <source>
        <dbReference type="EMBL" id="MCG7945061.1"/>
    </source>
</evidence>
<dbReference type="InterPro" id="IPR006975">
    <property type="entry name" value="NifQ"/>
</dbReference>
<name>A0A9E4K8Z5_9GAMM</name>
<dbReference type="Pfam" id="PF04891">
    <property type="entry name" value="NifQ"/>
    <property type="match status" value="1"/>
</dbReference>
<proteinExistence type="predicted"/>
<reference evidence="1" key="1">
    <citation type="journal article" date="2021" name="Proc. Natl. Acad. Sci. U.S.A.">
        <title>Global biogeography of chemosynthetic symbionts reveals both localized and globally distributed symbiont groups. .</title>
        <authorList>
            <person name="Osvatic J.T."/>
            <person name="Wilkins L.G.E."/>
            <person name="Leibrecht L."/>
            <person name="Leray M."/>
            <person name="Zauner S."/>
            <person name="Polzin J."/>
            <person name="Camacho Y."/>
            <person name="Gros O."/>
            <person name="van Gils J.A."/>
            <person name="Eisen J.A."/>
            <person name="Petersen J.M."/>
            <person name="Yuen B."/>
        </authorList>
    </citation>
    <scope>NUCLEOTIDE SEQUENCE</scope>
    <source>
        <strain evidence="1">MAGclacostrist064TRANS</strain>
    </source>
</reference>
<gene>
    <name evidence="1" type="ORF">JAZ07_01805</name>
</gene>
<dbReference type="GO" id="GO:0009399">
    <property type="term" value="P:nitrogen fixation"/>
    <property type="evidence" value="ECO:0007669"/>
    <property type="project" value="InterPro"/>
</dbReference>
<dbReference type="EMBL" id="JAEPCM010000030">
    <property type="protein sequence ID" value="MCG7945061.1"/>
    <property type="molecule type" value="Genomic_DNA"/>
</dbReference>
<organism evidence="1 2">
    <name type="scientific">Candidatus Thiodiazotropha taylori</name>
    <dbReference type="NCBI Taxonomy" id="2792791"/>
    <lineage>
        <taxon>Bacteria</taxon>
        <taxon>Pseudomonadati</taxon>
        <taxon>Pseudomonadota</taxon>
        <taxon>Gammaproteobacteria</taxon>
        <taxon>Chromatiales</taxon>
        <taxon>Sedimenticolaceae</taxon>
        <taxon>Candidatus Thiodiazotropha</taxon>
    </lineage>
</organism>
<dbReference type="GO" id="GO:0030151">
    <property type="term" value="F:molybdenum ion binding"/>
    <property type="evidence" value="ECO:0007669"/>
    <property type="project" value="InterPro"/>
</dbReference>
<dbReference type="Proteomes" id="UP000886667">
    <property type="component" value="Unassembled WGS sequence"/>
</dbReference>
<protein>
    <submittedName>
        <fullName evidence="1">Nitrogen fixation protein NifQ</fullName>
    </submittedName>
</protein>
<dbReference type="AlphaFoldDB" id="A0A9E4K8Z5"/>
<evidence type="ECO:0000313" key="2">
    <source>
        <dbReference type="Proteomes" id="UP000886667"/>
    </source>
</evidence>